<dbReference type="AlphaFoldDB" id="A0A5B7BAU2"/>
<keyword evidence="5 8" id="KW-0863">Zinc-finger</keyword>
<sequence>MEEVSNLHVFHRHNVQQQEHHHSNMLETPDNINDDEDLYAFESDSLSPSNISLVTPSSIHPHNFSSSSDSDSDSDSESDFSDTVPESNDFYGEDQMNFVTNLFGSTEEQVVEEQDSVSDPFVDTLISDVNFRVFDGSDDFDLNYGEELGLGFGSRIEFDRVALASESPAILGSDLSSDGLRVVGIESSSDSEEVDVNSGYREEGTDRLGDSDIPLFWDCLGFEDQRATNEELEWEEVDARVDEREGSSSGIDRIEEISVSSEISTDEETGESGEEAVRILEWEVLLAVNNLYRASEFEHDDYGDGEGGYIYADEYDTIFGQFVQNDSALKGSPPAAKSVVEGLPLVVLTKEELQANHVICAVCKDEILVDEKVTRLPCRHHYHRDCIVPWLSIHNTCPVCRYELPTDDPDYEQRKSQRDRLVLPQDLQVRYNFELLS</sequence>
<evidence type="ECO:0000256" key="1">
    <source>
        <dbReference type="ARBA" id="ARBA00000900"/>
    </source>
</evidence>
<keyword evidence="7" id="KW-0862">Zinc</keyword>
<evidence type="ECO:0000256" key="2">
    <source>
        <dbReference type="ARBA" id="ARBA00012483"/>
    </source>
</evidence>
<evidence type="ECO:0000256" key="4">
    <source>
        <dbReference type="ARBA" id="ARBA00022723"/>
    </source>
</evidence>
<evidence type="ECO:0000256" key="8">
    <source>
        <dbReference type="PROSITE-ProRule" id="PRU00175"/>
    </source>
</evidence>
<name>A0A5B7BAU2_DAVIN</name>
<dbReference type="PROSITE" id="PS50089">
    <property type="entry name" value="ZF_RING_2"/>
    <property type="match status" value="1"/>
</dbReference>
<dbReference type="EMBL" id="GHES01034707">
    <property type="protein sequence ID" value="MPA65266.1"/>
    <property type="molecule type" value="Transcribed_RNA"/>
</dbReference>
<organism evidence="11">
    <name type="scientific">Davidia involucrata</name>
    <name type="common">Dove tree</name>
    <dbReference type="NCBI Taxonomy" id="16924"/>
    <lineage>
        <taxon>Eukaryota</taxon>
        <taxon>Viridiplantae</taxon>
        <taxon>Streptophyta</taxon>
        <taxon>Embryophyta</taxon>
        <taxon>Tracheophyta</taxon>
        <taxon>Spermatophyta</taxon>
        <taxon>Magnoliopsida</taxon>
        <taxon>eudicotyledons</taxon>
        <taxon>Gunneridae</taxon>
        <taxon>Pentapetalae</taxon>
        <taxon>asterids</taxon>
        <taxon>Cornales</taxon>
        <taxon>Nyssaceae</taxon>
        <taxon>Davidia</taxon>
    </lineage>
</organism>
<evidence type="ECO:0000313" key="11">
    <source>
        <dbReference type="EMBL" id="MPA65266.1"/>
    </source>
</evidence>
<evidence type="ECO:0000259" key="10">
    <source>
        <dbReference type="PROSITE" id="PS50089"/>
    </source>
</evidence>
<gene>
    <name evidence="11" type="ORF">Din_034707</name>
</gene>
<evidence type="ECO:0000256" key="6">
    <source>
        <dbReference type="ARBA" id="ARBA00022786"/>
    </source>
</evidence>
<comment type="catalytic activity">
    <reaction evidence="1">
        <text>S-ubiquitinyl-[E2 ubiquitin-conjugating enzyme]-L-cysteine + [acceptor protein]-L-lysine = [E2 ubiquitin-conjugating enzyme]-L-cysteine + N(6)-ubiquitinyl-[acceptor protein]-L-lysine.</text>
        <dbReference type="EC" id="2.3.2.27"/>
    </reaction>
</comment>
<dbReference type="EC" id="2.3.2.27" evidence="2"/>
<dbReference type="Gene3D" id="3.30.40.10">
    <property type="entry name" value="Zinc/RING finger domain, C3HC4 (zinc finger)"/>
    <property type="match status" value="1"/>
</dbReference>
<protein>
    <recommendedName>
        <fullName evidence="2">RING-type E3 ubiquitin transferase</fullName>
        <ecNumber evidence="2">2.3.2.27</ecNumber>
    </recommendedName>
</protein>
<evidence type="ECO:0000256" key="9">
    <source>
        <dbReference type="SAM" id="MobiDB-lite"/>
    </source>
</evidence>
<feature type="compositionally biased region" description="Acidic residues" evidence="9">
    <location>
        <begin position="70"/>
        <end position="80"/>
    </location>
</feature>
<dbReference type="GO" id="GO:0016567">
    <property type="term" value="P:protein ubiquitination"/>
    <property type="evidence" value="ECO:0007669"/>
    <property type="project" value="TreeGrafter"/>
</dbReference>
<dbReference type="FunFam" id="3.30.40.10:FF:000022">
    <property type="entry name" value="E3 ubiquitin-protein ligase RING1-like"/>
    <property type="match status" value="1"/>
</dbReference>
<proteinExistence type="predicted"/>
<keyword evidence="11" id="KW-0012">Acyltransferase</keyword>
<accession>A0A5B7BAU2</accession>
<feature type="region of interest" description="Disordered" evidence="9">
    <location>
        <begin position="52"/>
        <end position="91"/>
    </location>
</feature>
<dbReference type="PANTHER" id="PTHR15710:SF108">
    <property type="entry name" value="OS03G0286100 PROTEIN"/>
    <property type="match status" value="1"/>
</dbReference>
<keyword evidence="3 11" id="KW-0808">Transferase</keyword>
<feature type="region of interest" description="Disordered" evidence="9">
    <location>
        <begin position="14"/>
        <end position="35"/>
    </location>
</feature>
<dbReference type="GO" id="GO:0005737">
    <property type="term" value="C:cytoplasm"/>
    <property type="evidence" value="ECO:0007669"/>
    <property type="project" value="TreeGrafter"/>
</dbReference>
<dbReference type="Pfam" id="PF13639">
    <property type="entry name" value="zf-RING_2"/>
    <property type="match status" value="1"/>
</dbReference>
<dbReference type="GO" id="GO:0061630">
    <property type="term" value="F:ubiquitin protein ligase activity"/>
    <property type="evidence" value="ECO:0007669"/>
    <property type="project" value="UniProtKB-EC"/>
</dbReference>
<dbReference type="InterPro" id="IPR013083">
    <property type="entry name" value="Znf_RING/FYVE/PHD"/>
</dbReference>
<reference evidence="11" key="1">
    <citation type="submission" date="2019-08" db="EMBL/GenBank/DDBJ databases">
        <title>Reference gene set and small RNA set construction with multiple tissues from Davidia involucrata Baill.</title>
        <authorList>
            <person name="Yang H."/>
            <person name="Zhou C."/>
            <person name="Li G."/>
            <person name="Wang J."/>
            <person name="Gao P."/>
            <person name="Wang M."/>
            <person name="Wang R."/>
            <person name="Zhao Y."/>
        </authorList>
    </citation>
    <scope>NUCLEOTIDE SEQUENCE</scope>
    <source>
        <tissue evidence="11">Mixed with DoveR01_LX</tissue>
    </source>
</reference>
<dbReference type="SMART" id="SM00184">
    <property type="entry name" value="RING"/>
    <property type="match status" value="1"/>
</dbReference>
<keyword evidence="4" id="KW-0479">Metal-binding</keyword>
<dbReference type="PANTHER" id="PTHR15710">
    <property type="entry name" value="E3 UBIQUITIN-PROTEIN LIGASE PRAJA"/>
    <property type="match status" value="1"/>
</dbReference>
<dbReference type="InterPro" id="IPR001841">
    <property type="entry name" value="Znf_RING"/>
</dbReference>
<keyword evidence="6" id="KW-0833">Ubl conjugation pathway</keyword>
<evidence type="ECO:0000256" key="3">
    <source>
        <dbReference type="ARBA" id="ARBA00022679"/>
    </source>
</evidence>
<feature type="domain" description="RING-type" evidence="10">
    <location>
        <begin position="360"/>
        <end position="401"/>
    </location>
</feature>
<evidence type="ECO:0000256" key="7">
    <source>
        <dbReference type="ARBA" id="ARBA00022833"/>
    </source>
</evidence>
<dbReference type="GO" id="GO:0008270">
    <property type="term" value="F:zinc ion binding"/>
    <property type="evidence" value="ECO:0007669"/>
    <property type="project" value="UniProtKB-KW"/>
</dbReference>
<dbReference type="SUPFAM" id="SSF57850">
    <property type="entry name" value="RING/U-box"/>
    <property type="match status" value="1"/>
</dbReference>
<evidence type="ECO:0000256" key="5">
    <source>
        <dbReference type="ARBA" id="ARBA00022771"/>
    </source>
</evidence>